<keyword evidence="8" id="KW-1185">Reference proteome</keyword>
<keyword evidence="2" id="KW-0805">Transcription regulation</keyword>
<dbReference type="GO" id="GO:0003677">
    <property type="term" value="F:DNA binding"/>
    <property type="evidence" value="ECO:0007669"/>
    <property type="project" value="UniProtKB-KW"/>
</dbReference>
<keyword evidence="3" id="KW-0238">DNA-binding</keyword>
<evidence type="ECO:0000256" key="3">
    <source>
        <dbReference type="ARBA" id="ARBA00023125"/>
    </source>
</evidence>
<dbReference type="GO" id="GO:0006351">
    <property type="term" value="P:DNA-templated transcription"/>
    <property type="evidence" value="ECO:0007669"/>
    <property type="project" value="InterPro"/>
</dbReference>
<reference evidence="8" key="1">
    <citation type="journal article" date="2017" name="Genome Biol.">
        <title>Comparative genomics reveals high biological diversity and specific adaptations in the industrially and medically important fungal genus Aspergillus.</title>
        <authorList>
            <person name="de Vries R.P."/>
            <person name="Riley R."/>
            <person name="Wiebenga A."/>
            <person name="Aguilar-Osorio G."/>
            <person name="Amillis S."/>
            <person name="Uchima C.A."/>
            <person name="Anderluh G."/>
            <person name="Asadollahi M."/>
            <person name="Askin M."/>
            <person name="Barry K."/>
            <person name="Battaglia E."/>
            <person name="Bayram O."/>
            <person name="Benocci T."/>
            <person name="Braus-Stromeyer S.A."/>
            <person name="Caldana C."/>
            <person name="Canovas D."/>
            <person name="Cerqueira G.C."/>
            <person name="Chen F."/>
            <person name="Chen W."/>
            <person name="Choi C."/>
            <person name="Clum A."/>
            <person name="Dos Santos R.A."/>
            <person name="Damasio A.R."/>
            <person name="Diallinas G."/>
            <person name="Emri T."/>
            <person name="Fekete E."/>
            <person name="Flipphi M."/>
            <person name="Freyberg S."/>
            <person name="Gallo A."/>
            <person name="Gournas C."/>
            <person name="Habgood R."/>
            <person name="Hainaut M."/>
            <person name="Harispe M.L."/>
            <person name="Henrissat B."/>
            <person name="Hilden K.S."/>
            <person name="Hope R."/>
            <person name="Hossain A."/>
            <person name="Karabika E."/>
            <person name="Karaffa L."/>
            <person name="Karanyi Z."/>
            <person name="Krasevec N."/>
            <person name="Kuo A."/>
            <person name="Kusch H."/>
            <person name="LaButti K."/>
            <person name="Lagendijk E.L."/>
            <person name="Lapidus A."/>
            <person name="Levasseur A."/>
            <person name="Lindquist E."/>
            <person name="Lipzen A."/>
            <person name="Logrieco A.F."/>
            <person name="MacCabe A."/>
            <person name="Maekelae M.R."/>
            <person name="Malavazi I."/>
            <person name="Melin P."/>
            <person name="Meyer V."/>
            <person name="Mielnichuk N."/>
            <person name="Miskei M."/>
            <person name="Molnar A.P."/>
            <person name="Mule G."/>
            <person name="Ngan C.Y."/>
            <person name="Orejas M."/>
            <person name="Orosz E."/>
            <person name="Ouedraogo J.P."/>
            <person name="Overkamp K.M."/>
            <person name="Park H.-S."/>
            <person name="Perrone G."/>
            <person name="Piumi F."/>
            <person name="Punt P.J."/>
            <person name="Ram A.F."/>
            <person name="Ramon A."/>
            <person name="Rauscher S."/>
            <person name="Record E."/>
            <person name="Riano-Pachon D.M."/>
            <person name="Robert V."/>
            <person name="Roehrig J."/>
            <person name="Ruller R."/>
            <person name="Salamov A."/>
            <person name="Salih N.S."/>
            <person name="Samson R.A."/>
            <person name="Sandor E."/>
            <person name="Sanguinetti M."/>
            <person name="Schuetze T."/>
            <person name="Sepcic K."/>
            <person name="Shelest E."/>
            <person name="Sherlock G."/>
            <person name="Sophianopoulou V."/>
            <person name="Squina F.M."/>
            <person name="Sun H."/>
            <person name="Susca A."/>
            <person name="Todd R.B."/>
            <person name="Tsang A."/>
            <person name="Unkles S.E."/>
            <person name="van de Wiele N."/>
            <person name="van Rossen-Uffink D."/>
            <person name="Oliveira J.V."/>
            <person name="Vesth T.C."/>
            <person name="Visser J."/>
            <person name="Yu J.-H."/>
            <person name="Zhou M."/>
            <person name="Andersen M.R."/>
            <person name="Archer D.B."/>
            <person name="Baker S.E."/>
            <person name="Benoit I."/>
            <person name="Brakhage A.A."/>
            <person name="Braus G.H."/>
            <person name="Fischer R."/>
            <person name="Frisvad J.C."/>
            <person name="Goldman G.H."/>
            <person name="Houbraken J."/>
            <person name="Oakley B."/>
            <person name="Pocsi I."/>
            <person name="Scazzocchio C."/>
            <person name="Seiboth B."/>
            <person name="vanKuyk P.A."/>
            <person name="Wortman J."/>
            <person name="Dyer P.S."/>
            <person name="Grigoriev I.V."/>
        </authorList>
    </citation>
    <scope>NUCLEOTIDE SEQUENCE [LARGE SCALE GENOMIC DNA]</scope>
    <source>
        <strain evidence="8">CBS 593.65</strain>
    </source>
</reference>
<evidence type="ECO:0000313" key="7">
    <source>
        <dbReference type="EMBL" id="OJJ63356.1"/>
    </source>
</evidence>
<evidence type="ECO:0000256" key="5">
    <source>
        <dbReference type="ARBA" id="ARBA00023242"/>
    </source>
</evidence>
<organism evidence="7 8">
    <name type="scientific">Aspergillus sydowii CBS 593.65</name>
    <dbReference type="NCBI Taxonomy" id="1036612"/>
    <lineage>
        <taxon>Eukaryota</taxon>
        <taxon>Fungi</taxon>
        <taxon>Dikarya</taxon>
        <taxon>Ascomycota</taxon>
        <taxon>Pezizomycotina</taxon>
        <taxon>Eurotiomycetes</taxon>
        <taxon>Eurotiomycetidae</taxon>
        <taxon>Eurotiales</taxon>
        <taxon>Aspergillaceae</taxon>
        <taxon>Aspergillus</taxon>
        <taxon>Aspergillus subgen. Nidulantes</taxon>
    </lineage>
</organism>
<dbReference type="PANTHER" id="PTHR46910:SF20">
    <property type="entry name" value="ZN(II)2CYS6 TRANSCRIPTION FACTOR (EUROFUNG)-RELATED"/>
    <property type="match status" value="1"/>
</dbReference>
<dbReference type="GO" id="GO:0008270">
    <property type="term" value="F:zinc ion binding"/>
    <property type="evidence" value="ECO:0007669"/>
    <property type="project" value="InterPro"/>
</dbReference>
<dbReference type="SUPFAM" id="SSF57701">
    <property type="entry name" value="Zn2/Cys6 DNA-binding domain"/>
    <property type="match status" value="1"/>
</dbReference>
<dbReference type="InterPro" id="IPR001138">
    <property type="entry name" value="Zn2Cys6_DnaBD"/>
</dbReference>
<dbReference type="CDD" id="cd12148">
    <property type="entry name" value="fungal_TF_MHR"/>
    <property type="match status" value="1"/>
</dbReference>
<evidence type="ECO:0000256" key="1">
    <source>
        <dbReference type="ARBA" id="ARBA00022723"/>
    </source>
</evidence>
<dbReference type="OrthoDB" id="4116913at2759"/>
<keyword evidence="5" id="KW-0539">Nucleus</keyword>
<dbReference type="SMART" id="SM00906">
    <property type="entry name" value="Fungal_trans"/>
    <property type="match status" value="1"/>
</dbReference>
<dbReference type="GO" id="GO:0000981">
    <property type="term" value="F:DNA-binding transcription factor activity, RNA polymerase II-specific"/>
    <property type="evidence" value="ECO:0007669"/>
    <property type="project" value="InterPro"/>
</dbReference>
<gene>
    <name evidence="7" type="ORF">ASPSYDRAFT_165796</name>
</gene>
<dbReference type="GeneID" id="63759441"/>
<dbReference type="InterPro" id="IPR007219">
    <property type="entry name" value="XnlR_reg_dom"/>
</dbReference>
<dbReference type="RefSeq" id="XP_040707162.1">
    <property type="nucleotide sequence ID" value="XM_040843368.1"/>
</dbReference>
<dbReference type="InterPro" id="IPR050987">
    <property type="entry name" value="AtrR-like"/>
</dbReference>
<dbReference type="CDD" id="cd00067">
    <property type="entry name" value="GAL4"/>
    <property type="match status" value="1"/>
</dbReference>
<evidence type="ECO:0000259" key="6">
    <source>
        <dbReference type="PROSITE" id="PS50048"/>
    </source>
</evidence>
<dbReference type="Proteomes" id="UP000184356">
    <property type="component" value="Unassembled WGS sequence"/>
</dbReference>
<dbReference type="SMART" id="SM00066">
    <property type="entry name" value="GAL4"/>
    <property type="match status" value="1"/>
</dbReference>
<proteinExistence type="predicted"/>
<dbReference type="EMBL" id="KV878582">
    <property type="protein sequence ID" value="OJJ63356.1"/>
    <property type="molecule type" value="Genomic_DNA"/>
</dbReference>
<evidence type="ECO:0000256" key="4">
    <source>
        <dbReference type="ARBA" id="ARBA00023163"/>
    </source>
</evidence>
<dbReference type="VEuPathDB" id="FungiDB:ASPSYDRAFT_165796"/>
<dbReference type="PROSITE" id="PS00463">
    <property type="entry name" value="ZN2_CY6_FUNGAL_1"/>
    <property type="match status" value="1"/>
</dbReference>
<dbReference type="Pfam" id="PF04082">
    <property type="entry name" value="Fungal_trans"/>
    <property type="match status" value="1"/>
</dbReference>
<protein>
    <recommendedName>
        <fullName evidence="6">Zn(2)-C6 fungal-type domain-containing protein</fullName>
    </recommendedName>
</protein>
<dbReference type="AlphaFoldDB" id="A0A1L9TVA4"/>
<dbReference type="Pfam" id="PF00172">
    <property type="entry name" value="Zn_clus"/>
    <property type="match status" value="1"/>
</dbReference>
<feature type="domain" description="Zn(2)-C6 fungal-type" evidence="6">
    <location>
        <begin position="18"/>
        <end position="48"/>
    </location>
</feature>
<sequence>MSSYTPTGRLNRRGMGNACHLCRHRKIRCDRAKPACETCRLAAVPCVFTPLPARPRKTIHQAQIQQLEEELRAQKRPSPILRYAGPRLEEPGRFDTAIAAFQWHMPFCDPDPIFDLDGFYRELIEEVGSPCESEPVSFGVVKWPSARLVRCALHYYKSTGLYSVFPAVDVDEVGRLLGDSNEQLDLDGESIDVASRACLAAFTALVTGLRRDEPVFVELGVDPIAYVRAALTLLPELAMHDTNVRALEALLLLTLYICPLGLPQTGEVLLSMAVKILFNLGGNTKTPKQNGQHLRALFWVAYGIDKENSLRRSRPPLINDADCDLDLPATYVSEYADYHFFGEESCPSSTALLYPADLRMAILKSRIYRLLYSVQGQRQSMARRLQCIRELDQELSDMKADFPLQCQPDGFAKGSVPDTLFHDLNLRGVSIHLGYYFCLTKIHAAASVGDYDSFSPPPPSSVELCYQAARSTLLYISRVQQGIIPETYWVYAQFIITAVLALYRRLLVAPDGSYAYDDMQIMDEIADIFARLYNSSCDSGRPFAPYMITERFVSKITTLAREGISIEWAASERGRVG</sequence>
<keyword evidence="1" id="KW-0479">Metal-binding</keyword>
<accession>A0A1L9TVA4</accession>
<evidence type="ECO:0000256" key="2">
    <source>
        <dbReference type="ARBA" id="ARBA00023015"/>
    </source>
</evidence>
<dbReference type="PANTHER" id="PTHR46910">
    <property type="entry name" value="TRANSCRIPTION FACTOR PDR1"/>
    <property type="match status" value="1"/>
</dbReference>
<dbReference type="STRING" id="1036612.A0A1L9TVA4"/>
<evidence type="ECO:0000313" key="8">
    <source>
        <dbReference type="Proteomes" id="UP000184356"/>
    </source>
</evidence>
<dbReference type="Gene3D" id="4.10.240.10">
    <property type="entry name" value="Zn(2)-C6 fungal-type DNA-binding domain"/>
    <property type="match status" value="1"/>
</dbReference>
<dbReference type="InterPro" id="IPR036864">
    <property type="entry name" value="Zn2-C6_fun-type_DNA-bd_sf"/>
</dbReference>
<keyword evidence="4" id="KW-0804">Transcription</keyword>
<name>A0A1L9TVA4_9EURO</name>
<dbReference type="PROSITE" id="PS50048">
    <property type="entry name" value="ZN2_CY6_FUNGAL_2"/>
    <property type="match status" value="1"/>
</dbReference>